<dbReference type="FunFam" id="3.40.50.300:FF:000020">
    <property type="entry name" value="Amino acid ABC transporter ATP-binding component"/>
    <property type="match status" value="1"/>
</dbReference>
<dbReference type="InterPro" id="IPR050086">
    <property type="entry name" value="MetN_ABC_transporter-like"/>
</dbReference>
<dbReference type="Pfam" id="PF00005">
    <property type="entry name" value="ABC_tran"/>
    <property type="match status" value="1"/>
</dbReference>
<dbReference type="AlphaFoldDB" id="A0A2T1HNP5"/>
<evidence type="ECO:0000313" key="11">
    <source>
        <dbReference type="Proteomes" id="UP000239772"/>
    </source>
</evidence>
<dbReference type="GO" id="GO:0016887">
    <property type="term" value="F:ATP hydrolysis activity"/>
    <property type="evidence" value="ECO:0007669"/>
    <property type="project" value="InterPro"/>
</dbReference>
<dbReference type="PIRSF" id="PIRSF039085">
    <property type="entry name" value="ABC_ATPase_HisP"/>
    <property type="match status" value="1"/>
</dbReference>
<dbReference type="Proteomes" id="UP000239772">
    <property type="component" value="Unassembled WGS sequence"/>
</dbReference>
<keyword evidence="7" id="KW-0029">Amino-acid transport</keyword>
<keyword evidence="11" id="KW-1185">Reference proteome</keyword>
<gene>
    <name evidence="10" type="ORF">SLNSH_19645</name>
</gene>
<dbReference type="InterPro" id="IPR017871">
    <property type="entry name" value="ABC_transporter-like_CS"/>
</dbReference>
<dbReference type="PROSITE" id="PS00211">
    <property type="entry name" value="ABC_TRANSPORTER_1"/>
    <property type="match status" value="1"/>
</dbReference>
<sequence>MALVEVQRISKSYGALQVLTDVSLDVAKGEVVALIGRSGSGKSTLLRCINGLEPIQAGAIRIDGVQVNDPTTNLRKLRQEVGIVFQSFNLFPHLSVSDNITLAPRVVKNQPPEAARELAREVLRRVGLEDKLDAFPAQLSGGQQQRVAIARSLAMRPKVMLFDEVTSALDPELTGEVLKVLESVAREGMTMILVTHEMGFARRFGSRAVFMHEGRIHEEGRAAAMLAEPKTLELQTFLNAVLH</sequence>
<dbReference type="GO" id="GO:0015424">
    <property type="term" value="F:ABC-type amino acid transporter activity"/>
    <property type="evidence" value="ECO:0007669"/>
    <property type="project" value="InterPro"/>
</dbReference>
<protein>
    <submittedName>
        <fullName evidence="10">Amino acid ABC transporter ATP-binding protein</fullName>
    </submittedName>
</protein>
<dbReference type="RefSeq" id="WP_106339102.1">
    <property type="nucleotide sequence ID" value="NZ_PVZS01000028.1"/>
</dbReference>
<evidence type="ECO:0000313" key="10">
    <source>
        <dbReference type="EMBL" id="PSC03274.1"/>
    </source>
</evidence>
<dbReference type="InterPro" id="IPR003439">
    <property type="entry name" value="ABC_transporter-like_ATP-bd"/>
</dbReference>
<keyword evidence="4" id="KW-1003">Cell membrane</keyword>
<comment type="similarity">
    <text evidence="2">Belongs to the ABC transporter superfamily.</text>
</comment>
<evidence type="ECO:0000256" key="5">
    <source>
        <dbReference type="ARBA" id="ARBA00022741"/>
    </source>
</evidence>
<evidence type="ECO:0000256" key="2">
    <source>
        <dbReference type="ARBA" id="ARBA00005417"/>
    </source>
</evidence>
<proteinExistence type="inferred from homology"/>
<feature type="domain" description="ABC transporter" evidence="9">
    <location>
        <begin position="4"/>
        <end position="238"/>
    </location>
</feature>
<dbReference type="SMART" id="SM00382">
    <property type="entry name" value="AAA"/>
    <property type="match status" value="1"/>
</dbReference>
<keyword evidence="6 10" id="KW-0067">ATP-binding</keyword>
<keyword evidence="3" id="KW-0813">Transport</keyword>
<dbReference type="PROSITE" id="PS50893">
    <property type="entry name" value="ABC_TRANSPORTER_2"/>
    <property type="match status" value="1"/>
</dbReference>
<reference evidence="11" key="1">
    <citation type="submission" date="2018-03" db="EMBL/GenBank/DDBJ databases">
        <authorList>
            <person name="Sun L."/>
            <person name="Liu H."/>
            <person name="Chen W."/>
            <person name="Huang K."/>
            <person name="Liu W."/>
            <person name="Gao X."/>
        </authorList>
    </citation>
    <scope>NUCLEOTIDE SEQUENCE [LARGE SCALE GENOMIC DNA]</scope>
    <source>
        <strain evidence="11">SH9</strain>
    </source>
</reference>
<evidence type="ECO:0000256" key="4">
    <source>
        <dbReference type="ARBA" id="ARBA00022475"/>
    </source>
</evidence>
<dbReference type="InterPro" id="IPR027417">
    <property type="entry name" value="P-loop_NTPase"/>
</dbReference>
<evidence type="ECO:0000256" key="6">
    <source>
        <dbReference type="ARBA" id="ARBA00022840"/>
    </source>
</evidence>
<dbReference type="Gene3D" id="3.40.50.300">
    <property type="entry name" value="P-loop containing nucleotide triphosphate hydrolases"/>
    <property type="match status" value="1"/>
</dbReference>
<organism evidence="10 11">
    <name type="scientific">Alsobacter soli</name>
    <dbReference type="NCBI Taxonomy" id="2109933"/>
    <lineage>
        <taxon>Bacteria</taxon>
        <taxon>Pseudomonadati</taxon>
        <taxon>Pseudomonadota</taxon>
        <taxon>Alphaproteobacteria</taxon>
        <taxon>Hyphomicrobiales</taxon>
        <taxon>Alsobacteraceae</taxon>
        <taxon>Alsobacter</taxon>
    </lineage>
</organism>
<name>A0A2T1HNP5_9HYPH</name>
<evidence type="ECO:0000256" key="1">
    <source>
        <dbReference type="ARBA" id="ARBA00004202"/>
    </source>
</evidence>
<dbReference type="OrthoDB" id="9802264at2"/>
<dbReference type="SUPFAM" id="SSF52540">
    <property type="entry name" value="P-loop containing nucleoside triphosphate hydrolases"/>
    <property type="match status" value="1"/>
</dbReference>
<dbReference type="CDD" id="cd03262">
    <property type="entry name" value="ABC_HisP_GlnQ"/>
    <property type="match status" value="1"/>
</dbReference>
<dbReference type="PANTHER" id="PTHR43166">
    <property type="entry name" value="AMINO ACID IMPORT ATP-BINDING PROTEIN"/>
    <property type="match status" value="1"/>
</dbReference>
<keyword evidence="8" id="KW-0472">Membrane</keyword>
<dbReference type="PANTHER" id="PTHR43166:SF9">
    <property type="entry name" value="GLUTAMATE_ASPARTATE IMPORT ATP-BINDING PROTEIN GLTL"/>
    <property type="match status" value="1"/>
</dbReference>
<keyword evidence="5" id="KW-0547">Nucleotide-binding</keyword>
<dbReference type="EMBL" id="PVZS01000028">
    <property type="protein sequence ID" value="PSC03274.1"/>
    <property type="molecule type" value="Genomic_DNA"/>
</dbReference>
<evidence type="ECO:0000259" key="9">
    <source>
        <dbReference type="PROSITE" id="PS50893"/>
    </source>
</evidence>
<evidence type="ECO:0000256" key="7">
    <source>
        <dbReference type="ARBA" id="ARBA00022970"/>
    </source>
</evidence>
<dbReference type="InterPro" id="IPR030679">
    <property type="entry name" value="ABC_ATPase_HisP-typ"/>
</dbReference>
<dbReference type="InterPro" id="IPR003593">
    <property type="entry name" value="AAA+_ATPase"/>
</dbReference>
<evidence type="ECO:0000256" key="3">
    <source>
        <dbReference type="ARBA" id="ARBA00022448"/>
    </source>
</evidence>
<comment type="caution">
    <text evidence="10">The sequence shown here is derived from an EMBL/GenBank/DDBJ whole genome shotgun (WGS) entry which is preliminary data.</text>
</comment>
<dbReference type="GO" id="GO:0005524">
    <property type="term" value="F:ATP binding"/>
    <property type="evidence" value="ECO:0007669"/>
    <property type="project" value="UniProtKB-KW"/>
</dbReference>
<comment type="subcellular location">
    <subcellularLocation>
        <location evidence="1">Cell membrane</location>
        <topology evidence="1">Peripheral membrane protein</topology>
    </subcellularLocation>
</comment>
<dbReference type="GO" id="GO:0005886">
    <property type="term" value="C:plasma membrane"/>
    <property type="evidence" value="ECO:0007669"/>
    <property type="project" value="UniProtKB-SubCell"/>
</dbReference>
<accession>A0A2T1HNP5</accession>
<evidence type="ECO:0000256" key="8">
    <source>
        <dbReference type="ARBA" id="ARBA00023136"/>
    </source>
</evidence>